<dbReference type="RefSeq" id="WP_381329442.1">
    <property type="nucleotide sequence ID" value="NZ_JBHTMM010000043.1"/>
</dbReference>
<keyword evidence="1" id="KW-0521">NADP</keyword>
<evidence type="ECO:0000313" key="5">
    <source>
        <dbReference type="Proteomes" id="UP001597058"/>
    </source>
</evidence>
<dbReference type="SMART" id="SM00829">
    <property type="entry name" value="PKS_ER"/>
    <property type="match status" value="1"/>
</dbReference>
<feature type="domain" description="Enoyl reductase (ER)" evidence="3">
    <location>
        <begin position="10"/>
        <end position="322"/>
    </location>
</feature>
<gene>
    <name evidence="4" type="ORF">ACFQ5X_29165</name>
</gene>
<dbReference type="InterPro" id="IPR011032">
    <property type="entry name" value="GroES-like_sf"/>
</dbReference>
<name>A0ABW3XL79_9ACTN</name>
<dbReference type="InterPro" id="IPR020843">
    <property type="entry name" value="ER"/>
</dbReference>
<evidence type="ECO:0000313" key="4">
    <source>
        <dbReference type="EMBL" id="MFD1309920.1"/>
    </source>
</evidence>
<dbReference type="PANTHER" id="PTHR48106">
    <property type="entry name" value="QUINONE OXIDOREDUCTASE PIG3-RELATED"/>
    <property type="match status" value="1"/>
</dbReference>
<keyword evidence="2" id="KW-0560">Oxidoreductase</keyword>
<evidence type="ECO:0000256" key="2">
    <source>
        <dbReference type="ARBA" id="ARBA00023002"/>
    </source>
</evidence>
<dbReference type="InterPro" id="IPR036291">
    <property type="entry name" value="NAD(P)-bd_dom_sf"/>
</dbReference>
<proteinExistence type="predicted"/>
<dbReference type="SUPFAM" id="SSF50129">
    <property type="entry name" value="GroES-like"/>
    <property type="match status" value="1"/>
</dbReference>
<dbReference type="Pfam" id="PF08240">
    <property type="entry name" value="ADH_N"/>
    <property type="match status" value="1"/>
</dbReference>
<dbReference type="SUPFAM" id="SSF51735">
    <property type="entry name" value="NAD(P)-binding Rossmann-fold domains"/>
    <property type="match status" value="1"/>
</dbReference>
<dbReference type="Gene3D" id="3.40.50.720">
    <property type="entry name" value="NAD(P)-binding Rossmann-like Domain"/>
    <property type="match status" value="1"/>
</dbReference>
<evidence type="ECO:0000256" key="1">
    <source>
        <dbReference type="ARBA" id="ARBA00022857"/>
    </source>
</evidence>
<protein>
    <submittedName>
        <fullName evidence="4">Zinc-binding dehydrogenase</fullName>
    </submittedName>
</protein>
<sequence length="334" mass="35321">MRAVQLSAPGPVDNLRLLTLPLPPGRDGWVRIRVEAFGLNRSELKLRLGLSVGVGFPRVPGIEAVGTVDAAPAGSGLAVGQKVVAMMGDMGRTYDGGYAEYTSVPLAQVIPVDTDLPWESLGALPEMVQTAYGSLTVGLDLRPGQSVLIRGGTSSVGLAAAALATWRGATVLATTRRPGRLASLKRHGVDHPLLDTGEVAPAVRELYPDGVDAALDLVGTPTLPDTLRAVRVHGTACFGGSLSNQWTVRDFSPNEYLPRGVRLAGYFGDAADLPREAFQEILDAVAAGRLAFPVDRVYDGLEQVPQAHDDMEHDRATGKLVVRVRHEVGVVSST</sequence>
<keyword evidence="5" id="KW-1185">Reference proteome</keyword>
<accession>A0ABW3XL79</accession>
<evidence type="ECO:0000259" key="3">
    <source>
        <dbReference type="SMART" id="SM00829"/>
    </source>
</evidence>
<dbReference type="Pfam" id="PF13602">
    <property type="entry name" value="ADH_zinc_N_2"/>
    <property type="match status" value="1"/>
</dbReference>
<reference evidence="5" key="1">
    <citation type="journal article" date="2019" name="Int. J. Syst. Evol. Microbiol.">
        <title>The Global Catalogue of Microorganisms (GCM) 10K type strain sequencing project: providing services to taxonomists for standard genome sequencing and annotation.</title>
        <authorList>
            <consortium name="The Broad Institute Genomics Platform"/>
            <consortium name="The Broad Institute Genome Sequencing Center for Infectious Disease"/>
            <person name="Wu L."/>
            <person name="Ma J."/>
        </authorList>
    </citation>
    <scope>NUCLEOTIDE SEQUENCE [LARGE SCALE GENOMIC DNA]</scope>
    <source>
        <strain evidence="5">CGMCC 4.7020</strain>
    </source>
</reference>
<dbReference type="Gene3D" id="3.90.180.10">
    <property type="entry name" value="Medium-chain alcohol dehydrogenases, catalytic domain"/>
    <property type="match status" value="1"/>
</dbReference>
<dbReference type="EMBL" id="JBHTMM010000043">
    <property type="protein sequence ID" value="MFD1309920.1"/>
    <property type="molecule type" value="Genomic_DNA"/>
</dbReference>
<comment type="caution">
    <text evidence="4">The sequence shown here is derived from an EMBL/GenBank/DDBJ whole genome shotgun (WGS) entry which is preliminary data.</text>
</comment>
<dbReference type="InterPro" id="IPR013154">
    <property type="entry name" value="ADH-like_N"/>
</dbReference>
<dbReference type="PANTHER" id="PTHR48106:SF18">
    <property type="entry name" value="QUINONE OXIDOREDUCTASE PIG3"/>
    <property type="match status" value="1"/>
</dbReference>
<organism evidence="4 5">
    <name type="scientific">Streptomyces kaempferi</name>
    <dbReference type="NCBI Taxonomy" id="333725"/>
    <lineage>
        <taxon>Bacteria</taxon>
        <taxon>Bacillati</taxon>
        <taxon>Actinomycetota</taxon>
        <taxon>Actinomycetes</taxon>
        <taxon>Kitasatosporales</taxon>
        <taxon>Streptomycetaceae</taxon>
        <taxon>Streptomyces</taxon>
    </lineage>
</organism>
<dbReference type="Proteomes" id="UP001597058">
    <property type="component" value="Unassembled WGS sequence"/>
</dbReference>